<dbReference type="Gene3D" id="4.10.1060.50">
    <property type="match status" value="1"/>
</dbReference>
<evidence type="ECO:0000313" key="3">
    <source>
        <dbReference type="EMBL" id="OUN18266.1"/>
    </source>
</evidence>
<dbReference type="AlphaFoldDB" id="A0AB36MH35"/>
<evidence type="ECO:0000256" key="1">
    <source>
        <dbReference type="SAM" id="Phobius"/>
    </source>
</evidence>
<dbReference type="Proteomes" id="UP000196255">
    <property type="component" value="Unassembled WGS sequence"/>
</dbReference>
<dbReference type="InterPro" id="IPR026870">
    <property type="entry name" value="Zinc_ribbon_dom"/>
</dbReference>
<feature type="transmembrane region" description="Helical" evidence="1">
    <location>
        <begin position="153"/>
        <end position="176"/>
    </location>
</feature>
<dbReference type="GO" id="GO:0005886">
    <property type="term" value="C:plasma membrane"/>
    <property type="evidence" value="ECO:0007669"/>
    <property type="project" value="TreeGrafter"/>
</dbReference>
<evidence type="ECO:0000259" key="2">
    <source>
        <dbReference type="Pfam" id="PF13240"/>
    </source>
</evidence>
<keyword evidence="1" id="KW-1133">Transmembrane helix</keyword>
<dbReference type="Pfam" id="PF05656">
    <property type="entry name" value="DUF805"/>
    <property type="match status" value="1"/>
</dbReference>
<name>A0AB36MH35_9LACO</name>
<feature type="transmembrane region" description="Helical" evidence="1">
    <location>
        <begin position="98"/>
        <end position="115"/>
    </location>
</feature>
<dbReference type="InterPro" id="IPR008523">
    <property type="entry name" value="DUF805"/>
</dbReference>
<dbReference type="InterPro" id="IPR038587">
    <property type="entry name" value="Ribosomal_eL40_sf"/>
</dbReference>
<accession>A0AB36MH35</accession>
<feature type="domain" description="Zinc-ribbon" evidence="2">
    <location>
        <begin position="2"/>
        <end position="23"/>
    </location>
</feature>
<dbReference type="PANTHER" id="PTHR34980">
    <property type="entry name" value="INNER MEMBRANE PROTEIN-RELATED-RELATED"/>
    <property type="match status" value="1"/>
</dbReference>
<organism evidence="3 4">
    <name type="scientific">Ligilactobacillus salivarius</name>
    <dbReference type="NCBI Taxonomy" id="1624"/>
    <lineage>
        <taxon>Bacteria</taxon>
        <taxon>Bacillati</taxon>
        <taxon>Bacillota</taxon>
        <taxon>Bacilli</taxon>
        <taxon>Lactobacillales</taxon>
        <taxon>Lactobacillaceae</taxon>
        <taxon>Ligilactobacillus</taxon>
    </lineage>
</organism>
<gene>
    <name evidence="3" type="ORF">B5G36_06430</name>
</gene>
<dbReference type="PANTHER" id="PTHR34980:SF2">
    <property type="entry name" value="INNER MEMBRANE PROTEIN YHAH-RELATED"/>
    <property type="match status" value="1"/>
</dbReference>
<protein>
    <recommendedName>
        <fullName evidence="2">Zinc-ribbon domain-containing protein</fullName>
    </recommendedName>
</protein>
<dbReference type="EMBL" id="NFHF01000013">
    <property type="protein sequence ID" value="OUN18266.1"/>
    <property type="molecule type" value="Genomic_DNA"/>
</dbReference>
<dbReference type="RefSeq" id="WP_087367287.1">
    <property type="nucleotide sequence ID" value="NZ_JACJJO010000018.1"/>
</dbReference>
<comment type="caution">
    <text evidence="3">The sequence shown here is derived from an EMBL/GenBank/DDBJ whole genome shotgun (WGS) entry which is preliminary data.</text>
</comment>
<evidence type="ECO:0000313" key="4">
    <source>
        <dbReference type="Proteomes" id="UP000196255"/>
    </source>
</evidence>
<keyword evidence="1" id="KW-0812">Transmembrane</keyword>
<proteinExistence type="predicted"/>
<reference evidence="4" key="1">
    <citation type="submission" date="2017-04" db="EMBL/GenBank/DDBJ databases">
        <title>Function of individual gut microbiota members based on whole genome sequencing of pure cultures obtained from chicken caecum.</title>
        <authorList>
            <person name="Medvecky M."/>
            <person name="Cejkova D."/>
            <person name="Polansky O."/>
            <person name="Karasova D."/>
            <person name="Kubasova T."/>
            <person name="Cizek A."/>
            <person name="Rychlik I."/>
        </authorList>
    </citation>
    <scope>NUCLEOTIDE SEQUENCE [LARGE SCALE GENOMIC DNA]</scope>
    <source>
        <strain evidence="4">An84</strain>
    </source>
</reference>
<sequence length="192" mass="22005">MFCTKCGAKNPEDATFCYKCGNEMYKTSDNFSDNSPKASSIDFISDNKKVGISKNIEKELENELTTPEERELSPVLKAVFELFIVGKERREVISRNDFWLSQVVLIVPIIILLLICYGLQWVGMVYTFYILYGILMIDATIRRLHDTNKSGAYILIGLIPVVGQIILLVLLCLPRVEENNQWIEKQKEMLND</sequence>
<keyword evidence="1" id="KW-0472">Membrane</keyword>
<dbReference type="Pfam" id="PF13240">
    <property type="entry name" value="Zn_Ribbon_1"/>
    <property type="match status" value="1"/>
</dbReference>